<dbReference type="Gene3D" id="3.40.50.12780">
    <property type="entry name" value="N-terminal domain of ligase-like"/>
    <property type="match status" value="1"/>
</dbReference>
<evidence type="ECO:0000256" key="2">
    <source>
        <dbReference type="ARBA" id="ARBA00022598"/>
    </source>
</evidence>
<dbReference type="PANTHER" id="PTHR43201">
    <property type="entry name" value="ACYL-COA SYNTHETASE"/>
    <property type="match status" value="1"/>
</dbReference>
<dbReference type="OrthoDB" id="9757771at2"/>
<dbReference type="Proteomes" id="UP000295418">
    <property type="component" value="Unassembled WGS sequence"/>
</dbReference>
<dbReference type="Pfam" id="PF00501">
    <property type="entry name" value="AMP-binding"/>
    <property type="match status" value="1"/>
</dbReference>
<keyword evidence="2 5" id="KW-0436">Ligase</keyword>
<feature type="domain" description="AMP-binding enzyme C-terminal" evidence="4">
    <location>
        <begin position="419"/>
        <end position="494"/>
    </location>
</feature>
<keyword evidence="6" id="KW-1185">Reference proteome</keyword>
<comment type="caution">
    <text evidence="5">The sequence shown here is derived from an EMBL/GenBank/DDBJ whole genome shotgun (WGS) entry which is preliminary data.</text>
</comment>
<dbReference type="Pfam" id="PF13193">
    <property type="entry name" value="AMP-binding_C"/>
    <property type="match status" value="1"/>
</dbReference>
<dbReference type="PROSITE" id="PS00455">
    <property type="entry name" value="AMP_BINDING"/>
    <property type="match status" value="1"/>
</dbReference>
<proteinExistence type="inferred from homology"/>
<dbReference type="CDD" id="cd17631">
    <property type="entry name" value="FACL_FadD13-like"/>
    <property type="match status" value="1"/>
</dbReference>
<dbReference type="InterPro" id="IPR020845">
    <property type="entry name" value="AMP-binding_CS"/>
</dbReference>
<dbReference type="InterPro" id="IPR042099">
    <property type="entry name" value="ANL_N_sf"/>
</dbReference>
<dbReference type="RefSeq" id="WP_132418239.1">
    <property type="nucleotide sequence ID" value="NZ_SKFG01000010.1"/>
</dbReference>
<reference evidence="5 6" key="1">
    <citation type="submission" date="2019-03" db="EMBL/GenBank/DDBJ databases">
        <authorList>
            <person name="Kim M.K.M."/>
        </authorList>
    </citation>
    <scope>NUCLEOTIDE SEQUENCE [LARGE SCALE GENOMIC DNA]</scope>
    <source>
        <strain evidence="5 6">18JY21-1</strain>
    </source>
</reference>
<evidence type="ECO:0000313" key="5">
    <source>
        <dbReference type="EMBL" id="TCZ77139.1"/>
    </source>
</evidence>
<dbReference type="GO" id="GO:0006631">
    <property type="term" value="P:fatty acid metabolic process"/>
    <property type="evidence" value="ECO:0007669"/>
    <property type="project" value="TreeGrafter"/>
</dbReference>
<dbReference type="PANTHER" id="PTHR43201:SF5">
    <property type="entry name" value="MEDIUM-CHAIN ACYL-COA LIGASE ACSF2, MITOCHONDRIAL"/>
    <property type="match status" value="1"/>
</dbReference>
<evidence type="ECO:0000313" key="6">
    <source>
        <dbReference type="Proteomes" id="UP000295418"/>
    </source>
</evidence>
<dbReference type="InterPro" id="IPR025110">
    <property type="entry name" value="AMP-bd_C"/>
</dbReference>
<organism evidence="5 6">
    <name type="scientific">Paenibacillus albiflavus</name>
    <dbReference type="NCBI Taxonomy" id="2545760"/>
    <lineage>
        <taxon>Bacteria</taxon>
        <taxon>Bacillati</taxon>
        <taxon>Bacillota</taxon>
        <taxon>Bacilli</taxon>
        <taxon>Bacillales</taxon>
        <taxon>Paenibacillaceae</taxon>
        <taxon>Paenibacillus</taxon>
    </lineage>
</organism>
<sequence length="511" mass="56318">MDSVKNWMKHRSRISAGKTAVIDGETGEAWSYRQLWQRVERLAGYLRNQGIAYGDRVALLSPNHICYLELLFACGQLGAIFVPLNWRLATNELNYILNDCKPSLLVVHPDSSHQAVIEAIQQGIAVFEINGQEYSHVMSDEEVSYIDSSTHHAAPLFQTNDPLAIIYTGGTTGRPKGVVLSHMSIFWNATNTIISWNLSEDEITPTYLPMFHTGGLNALSIPVLMAGGTVVIARSFDAQSVIRLLNDQACTIALMVPTMYHMLIQTKEFMETSFPMMHTFLSGGAPCPHPIYEAFAAKGVAFKEGYGATESGPNNFFIRPGDAVHKPGCVGKHMVLSQAKVVNVHGEELAVGEVGELLLAGSHLFERYWNEPAITAQAFDHGWFRTGDLAKKDADGDFYIVGRCKDMIITGGENVYPVEVETLIAGHSAVSSVAVVGLPHDKWGEIVAAAIVLHDGHLITEDELRTYCAKSIGKYKIPKTIRFVSQLPLTDVGKLDKNKIIQQFLNTMDTW</sequence>
<dbReference type="SUPFAM" id="SSF56801">
    <property type="entry name" value="Acetyl-CoA synthetase-like"/>
    <property type="match status" value="1"/>
</dbReference>
<dbReference type="Gene3D" id="3.30.300.30">
    <property type="match status" value="1"/>
</dbReference>
<dbReference type="InterPro" id="IPR045851">
    <property type="entry name" value="AMP-bd_C_sf"/>
</dbReference>
<accession>A0A4R4EBT1</accession>
<dbReference type="EMBL" id="SKFG01000010">
    <property type="protein sequence ID" value="TCZ77139.1"/>
    <property type="molecule type" value="Genomic_DNA"/>
</dbReference>
<feature type="domain" description="AMP-dependent synthetase/ligase" evidence="3">
    <location>
        <begin position="15"/>
        <end position="369"/>
    </location>
</feature>
<dbReference type="GO" id="GO:0031956">
    <property type="term" value="F:medium-chain fatty acid-CoA ligase activity"/>
    <property type="evidence" value="ECO:0007669"/>
    <property type="project" value="TreeGrafter"/>
</dbReference>
<dbReference type="FunFam" id="3.30.300.30:FF:000008">
    <property type="entry name" value="2,3-dihydroxybenzoate-AMP ligase"/>
    <property type="match status" value="1"/>
</dbReference>
<comment type="similarity">
    <text evidence="1">Belongs to the ATP-dependent AMP-binding enzyme family.</text>
</comment>
<dbReference type="InterPro" id="IPR000873">
    <property type="entry name" value="AMP-dep_synth/lig_dom"/>
</dbReference>
<evidence type="ECO:0000256" key="1">
    <source>
        <dbReference type="ARBA" id="ARBA00006432"/>
    </source>
</evidence>
<evidence type="ECO:0000259" key="4">
    <source>
        <dbReference type="Pfam" id="PF13193"/>
    </source>
</evidence>
<protein>
    <submittedName>
        <fullName evidence="5">Long-chain fatty acid--CoA ligase</fullName>
    </submittedName>
</protein>
<name>A0A4R4EBT1_9BACL</name>
<gene>
    <name evidence="5" type="ORF">E0485_11800</name>
</gene>
<dbReference type="AlphaFoldDB" id="A0A4R4EBT1"/>
<evidence type="ECO:0000259" key="3">
    <source>
        <dbReference type="Pfam" id="PF00501"/>
    </source>
</evidence>